<sequence>MKIKQTITLIIILISATVSFAQSTDLDKDITEINILMKENGINNKYYTQLSVSDDKLIFENVGSQYKLKNTQKREITIEKIVLKKIKLTSTNRHNRTLTSTIEIKTKGKHIYNDALKGNYSNCFIFLKVKKEEVAETVQNKIIELITKLQA</sequence>
<proteinExistence type="predicted"/>
<evidence type="ECO:0000313" key="2">
    <source>
        <dbReference type="EMBL" id="SFJ52958.1"/>
    </source>
</evidence>
<gene>
    <name evidence="2" type="ORF">SAMN05443431_1096</name>
</gene>
<dbReference type="AlphaFoldDB" id="A0A1I3S2X1"/>
<organism evidence="2 3">
    <name type="scientific">Olleya namhaensis</name>
    <dbReference type="NCBI Taxonomy" id="1144750"/>
    <lineage>
        <taxon>Bacteria</taxon>
        <taxon>Pseudomonadati</taxon>
        <taxon>Bacteroidota</taxon>
        <taxon>Flavobacteriia</taxon>
        <taxon>Flavobacteriales</taxon>
        <taxon>Flavobacteriaceae</taxon>
    </lineage>
</organism>
<reference evidence="3" key="1">
    <citation type="submission" date="2016-10" db="EMBL/GenBank/DDBJ databases">
        <authorList>
            <person name="Varghese N."/>
            <person name="Submissions S."/>
        </authorList>
    </citation>
    <scope>NUCLEOTIDE SEQUENCE [LARGE SCALE GENOMIC DNA]</scope>
    <source>
        <strain evidence="3">DSM 28881</strain>
    </source>
</reference>
<dbReference type="Proteomes" id="UP000199559">
    <property type="component" value="Unassembled WGS sequence"/>
</dbReference>
<keyword evidence="1" id="KW-0732">Signal</keyword>
<dbReference type="EMBL" id="FORM01000009">
    <property type="protein sequence ID" value="SFJ52958.1"/>
    <property type="molecule type" value="Genomic_DNA"/>
</dbReference>
<dbReference type="RefSeq" id="WP_090841617.1">
    <property type="nucleotide sequence ID" value="NZ_FORM01000009.1"/>
</dbReference>
<feature type="signal peptide" evidence="1">
    <location>
        <begin position="1"/>
        <end position="21"/>
    </location>
</feature>
<accession>A0A1I3S2X1</accession>
<feature type="chain" id="PRO_5011532650" description="DUF4468 domain-containing protein" evidence="1">
    <location>
        <begin position="22"/>
        <end position="151"/>
    </location>
</feature>
<name>A0A1I3S2X1_9FLAO</name>
<keyword evidence="3" id="KW-1185">Reference proteome</keyword>
<evidence type="ECO:0000313" key="3">
    <source>
        <dbReference type="Proteomes" id="UP000199559"/>
    </source>
</evidence>
<evidence type="ECO:0000256" key="1">
    <source>
        <dbReference type="SAM" id="SignalP"/>
    </source>
</evidence>
<protein>
    <recommendedName>
        <fullName evidence="4">DUF4468 domain-containing protein</fullName>
    </recommendedName>
</protein>
<evidence type="ECO:0008006" key="4">
    <source>
        <dbReference type="Google" id="ProtNLM"/>
    </source>
</evidence>